<reference evidence="9 10" key="1">
    <citation type="journal article" date="2014" name="PLoS ONE">
        <title>Global Analysis of Gene Expression Profiles in Physic Nut (Jatropha curcas L.) Seedlings Exposed to Salt Stress.</title>
        <authorList>
            <person name="Zhang L."/>
            <person name="Zhang C."/>
            <person name="Wu P."/>
            <person name="Chen Y."/>
            <person name="Li M."/>
            <person name="Jiang H."/>
            <person name="Wu G."/>
        </authorList>
    </citation>
    <scope>NUCLEOTIDE SEQUENCE [LARGE SCALE GENOMIC DNA]</scope>
    <source>
        <strain evidence="10">cv. GZQX0401</strain>
        <tissue evidence="9">Young leaves</tissue>
    </source>
</reference>
<dbReference type="SFLD" id="SFLDS00005">
    <property type="entry name" value="Isoprenoid_Synthase_Type_I"/>
    <property type="match status" value="1"/>
</dbReference>
<dbReference type="CDD" id="cd00684">
    <property type="entry name" value="Terpene_cyclase_plant_C1"/>
    <property type="match status" value="1"/>
</dbReference>
<dbReference type="SUPFAM" id="SSF48576">
    <property type="entry name" value="Terpenoid synthases"/>
    <property type="match status" value="1"/>
</dbReference>
<proteinExistence type="inferred from homology"/>
<dbReference type="FunFam" id="1.10.600.10:FF:000007">
    <property type="entry name" value="Isoprene synthase, chloroplastic"/>
    <property type="match status" value="1"/>
</dbReference>
<dbReference type="InterPro" id="IPR005630">
    <property type="entry name" value="Terpene_synthase_metal-bd"/>
</dbReference>
<keyword evidence="5" id="KW-0456">Lyase</keyword>
<dbReference type="InterPro" id="IPR050148">
    <property type="entry name" value="Terpene_synthase-like"/>
</dbReference>
<name>A0A067L189_JATCU</name>
<comment type="similarity">
    <text evidence="2">Belongs to the terpene synthase family.</text>
</comment>
<dbReference type="InterPro" id="IPR008930">
    <property type="entry name" value="Terpenoid_cyclase/PrenylTrfase"/>
</dbReference>
<dbReference type="InterPro" id="IPR036965">
    <property type="entry name" value="Terpene_synth_N_sf"/>
</dbReference>
<dbReference type="GO" id="GO:0000287">
    <property type="term" value="F:magnesium ion binding"/>
    <property type="evidence" value="ECO:0007669"/>
    <property type="project" value="InterPro"/>
</dbReference>
<dbReference type="InterPro" id="IPR044814">
    <property type="entry name" value="Terpene_cyclase_plant_C1"/>
</dbReference>
<feature type="region of interest" description="Disordered" evidence="6">
    <location>
        <begin position="1"/>
        <end position="24"/>
    </location>
</feature>
<evidence type="ECO:0000256" key="3">
    <source>
        <dbReference type="ARBA" id="ARBA00022723"/>
    </source>
</evidence>
<dbReference type="OrthoDB" id="1936865at2759"/>
<dbReference type="InterPro" id="IPR034741">
    <property type="entry name" value="Terpene_cyclase-like_1_C"/>
</dbReference>
<dbReference type="Pfam" id="PF01397">
    <property type="entry name" value="Terpene_synth"/>
    <property type="match status" value="1"/>
</dbReference>
<dbReference type="InterPro" id="IPR001906">
    <property type="entry name" value="Terpene_synth_N"/>
</dbReference>
<comment type="cofactor">
    <cofactor evidence="1">
        <name>Mg(2+)</name>
        <dbReference type="ChEBI" id="CHEBI:18420"/>
    </cofactor>
</comment>
<dbReference type="AlphaFoldDB" id="A0A067L189"/>
<evidence type="ECO:0000256" key="1">
    <source>
        <dbReference type="ARBA" id="ARBA00001946"/>
    </source>
</evidence>
<dbReference type="SFLD" id="SFLDG01019">
    <property type="entry name" value="Terpene_Cyclase_Like_1_C_Termi"/>
    <property type="match status" value="1"/>
</dbReference>
<evidence type="ECO:0000259" key="7">
    <source>
        <dbReference type="Pfam" id="PF01397"/>
    </source>
</evidence>
<evidence type="ECO:0000256" key="4">
    <source>
        <dbReference type="ARBA" id="ARBA00022842"/>
    </source>
</evidence>
<evidence type="ECO:0000256" key="2">
    <source>
        <dbReference type="ARBA" id="ARBA00006333"/>
    </source>
</evidence>
<organism evidence="9 10">
    <name type="scientific">Jatropha curcas</name>
    <name type="common">Barbados nut</name>
    <dbReference type="NCBI Taxonomy" id="180498"/>
    <lineage>
        <taxon>Eukaryota</taxon>
        <taxon>Viridiplantae</taxon>
        <taxon>Streptophyta</taxon>
        <taxon>Embryophyta</taxon>
        <taxon>Tracheophyta</taxon>
        <taxon>Spermatophyta</taxon>
        <taxon>Magnoliopsida</taxon>
        <taxon>eudicotyledons</taxon>
        <taxon>Gunneridae</taxon>
        <taxon>Pentapetalae</taxon>
        <taxon>rosids</taxon>
        <taxon>fabids</taxon>
        <taxon>Malpighiales</taxon>
        <taxon>Euphorbiaceae</taxon>
        <taxon>Crotonoideae</taxon>
        <taxon>Jatropheae</taxon>
        <taxon>Jatropha</taxon>
    </lineage>
</organism>
<dbReference type="STRING" id="180498.A0A067L189"/>
<dbReference type="Gene3D" id="1.10.600.10">
    <property type="entry name" value="Farnesyl Diphosphate Synthase"/>
    <property type="match status" value="1"/>
</dbReference>
<evidence type="ECO:0000259" key="8">
    <source>
        <dbReference type="Pfam" id="PF03936"/>
    </source>
</evidence>
<dbReference type="Proteomes" id="UP000027138">
    <property type="component" value="Unassembled WGS sequence"/>
</dbReference>
<dbReference type="Gene3D" id="1.50.10.130">
    <property type="entry name" value="Terpene synthase, N-terminal domain"/>
    <property type="match status" value="1"/>
</dbReference>
<keyword evidence="10" id="KW-1185">Reference proteome</keyword>
<evidence type="ECO:0000256" key="5">
    <source>
        <dbReference type="ARBA" id="ARBA00023239"/>
    </source>
</evidence>
<dbReference type="Pfam" id="PF03936">
    <property type="entry name" value="Terpene_synth_C"/>
    <property type="match status" value="1"/>
</dbReference>
<dbReference type="GO" id="GO:0016102">
    <property type="term" value="P:diterpenoid biosynthetic process"/>
    <property type="evidence" value="ECO:0007669"/>
    <property type="project" value="InterPro"/>
</dbReference>
<sequence>MNREPKCSLKAQISHPPDERRSANYQPSTWSYSFLQSLKNDNADLLYKDKARKLEEEVRSVINDESKEFLTILELIDDIQRLGLEYLFKKDIKKVLDRFQALGGCKVMSNKSLHVIALSFRLLRQHGYQVSEDEFRNFMDRDGNLEECFKKDEKGILSLLEASFFSFDRESLLDKAMTQTRTHLNNLTKSNSDISHALELPLRRRMVLSEARWYIEAYGKREEANPLLLELGKLNFNMVQSVLQRDLKEMSRWWNNLELAKNLRFSRDRVMECFFWTVGMAFEPQFSRCRKGLTKVTSFITTIDDVYDIYGTLDELQLFTEALERWDVHALKDLPYYMKLSFLALYNTVNEMAYDTLKDNGEIIIPHLAKAWGDLCKAFLQEAKWAHNKSTPSFEEYIENGWRSVSGTVILIHAYFLMDQNNSKEALHSLLNYDQLLKWPALIFRLCNDLATSSDELIRGETVNSISCYMHEYEVLEEEAREHINKLIEKAWKKINECEIGETQFAKPFIEATINLARISHLTYQHGDSIGAPDSRSKRRVLSLIIEPISLSQN</sequence>
<dbReference type="InterPro" id="IPR008949">
    <property type="entry name" value="Isoprenoid_synthase_dom_sf"/>
</dbReference>
<keyword evidence="4" id="KW-0460">Magnesium</keyword>
<evidence type="ECO:0000256" key="6">
    <source>
        <dbReference type="SAM" id="MobiDB-lite"/>
    </source>
</evidence>
<feature type="domain" description="Terpene synthase metal-binding" evidence="8">
    <location>
        <begin position="256"/>
        <end position="494"/>
    </location>
</feature>
<dbReference type="PANTHER" id="PTHR31225:SF252">
    <property type="entry name" value="TERPENE SYNTHASE 12-RELATED"/>
    <property type="match status" value="1"/>
</dbReference>
<dbReference type="GO" id="GO:0010333">
    <property type="term" value="F:terpene synthase activity"/>
    <property type="evidence" value="ECO:0007669"/>
    <property type="project" value="InterPro"/>
</dbReference>
<evidence type="ECO:0000313" key="10">
    <source>
        <dbReference type="Proteomes" id="UP000027138"/>
    </source>
</evidence>
<accession>A0A067L189</accession>
<dbReference type="SFLD" id="SFLDG01604">
    <property type="entry name" value="Terpene_Cyclase_Like_1_C_Termi"/>
    <property type="match status" value="1"/>
</dbReference>
<gene>
    <name evidence="9" type="ORF">JCGZ_03550</name>
</gene>
<dbReference type="SUPFAM" id="SSF48239">
    <property type="entry name" value="Terpenoid cyclases/Protein prenyltransferases"/>
    <property type="match status" value="1"/>
</dbReference>
<keyword evidence="3" id="KW-0479">Metal-binding</keyword>
<dbReference type="EMBL" id="KK914324">
    <property type="protein sequence ID" value="KDP41018.1"/>
    <property type="molecule type" value="Genomic_DNA"/>
</dbReference>
<dbReference type="PANTHER" id="PTHR31225">
    <property type="entry name" value="OS04G0344100 PROTEIN-RELATED"/>
    <property type="match status" value="1"/>
</dbReference>
<protein>
    <submittedName>
        <fullName evidence="9">Uncharacterized protein</fullName>
    </submittedName>
</protein>
<evidence type="ECO:0000313" key="9">
    <source>
        <dbReference type="EMBL" id="KDP41018.1"/>
    </source>
</evidence>
<feature type="domain" description="Terpene synthase N-terminal" evidence="7">
    <location>
        <begin position="30"/>
        <end position="194"/>
    </location>
</feature>